<reference evidence="9" key="1">
    <citation type="submission" date="2022-01" db="EMBL/GenBank/DDBJ databases">
        <authorList>
            <person name="King R."/>
        </authorList>
    </citation>
    <scope>NUCLEOTIDE SEQUENCE</scope>
</reference>
<keyword evidence="3" id="KW-0805">Transcription regulation</keyword>
<keyword evidence="5" id="KW-0804">Transcription</keyword>
<gene>
    <name evidence="9" type="ORF">NEZAVI_LOCUS3954</name>
</gene>
<sequence length="104" mass="11895">MASKKKKADSSSGSEEDDIKDKSKKAKTSGGSRGDEDKEPSWPLDKKRFLKVREFKGKVMIDLREYYDSDGELKPGRKGISLSLQQWRKLVEISKEVDEVLKKM</sequence>
<dbReference type="GO" id="GO:0060261">
    <property type="term" value="P:positive regulation of transcription initiation by RNA polymerase II"/>
    <property type="evidence" value="ECO:0007669"/>
    <property type="project" value="InterPro"/>
</dbReference>
<dbReference type="PANTHER" id="PTHR13215">
    <property type="entry name" value="RNA POLYMERASE II TRANSCRIPTIONAL COACTIVATOR"/>
    <property type="match status" value="1"/>
</dbReference>
<dbReference type="SUPFAM" id="SSF54447">
    <property type="entry name" value="ssDNA-binding transcriptional regulator domain"/>
    <property type="match status" value="1"/>
</dbReference>
<dbReference type="GO" id="GO:0003713">
    <property type="term" value="F:transcription coactivator activity"/>
    <property type="evidence" value="ECO:0007669"/>
    <property type="project" value="InterPro"/>
</dbReference>
<dbReference type="Proteomes" id="UP001152798">
    <property type="component" value="Chromosome 2"/>
</dbReference>
<keyword evidence="6" id="KW-0539">Nucleus</keyword>
<evidence type="ECO:0000256" key="5">
    <source>
        <dbReference type="ARBA" id="ARBA00023163"/>
    </source>
</evidence>
<dbReference type="Gene3D" id="2.30.31.10">
    <property type="entry name" value="Transcriptional Coactivator Pc4, Chain A"/>
    <property type="match status" value="1"/>
</dbReference>
<dbReference type="EMBL" id="OV725078">
    <property type="protein sequence ID" value="CAH1393254.1"/>
    <property type="molecule type" value="Genomic_DNA"/>
</dbReference>
<protein>
    <recommendedName>
        <fullName evidence="8">Transcriptional coactivator p15 (PC4) C-terminal domain-containing protein</fullName>
    </recommendedName>
</protein>
<accession>A0A9P0GZB0</accession>
<evidence type="ECO:0000256" key="2">
    <source>
        <dbReference type="ARBA" id="ARBA00009001"/>
    </source>
</evidence>
<dbReference type="GO" id="GO:0005634">
    <property type="term" value="C:nucleus"/>
    <property type="evidence" value="ECO:0007669"/>
    <property type="project" value="UniProtKB-SubCell"/>
</dbReference>
<feature type="region of interest" description="Disordered" evidence="7">
    <location>
        <begin position="1"/>
        <end position="43"/>
    </location>
</feature>
<organism evidence="9 10">
    <name type="scientific">Nezara viridula</name>
    <name type="common">Southern green stink bug</name>
    <name type="synonym">Cimex viridulus</name>
    <dbReference type="NCBI Taxonomy" id="85310"/>
    <lineage>
        <taxon>Eukaryota</taxon>
        <taxon>Metazoa</taxon>
        <taxon>Ecdysozoa</taxon>
        <taxon>Arthropoda</taxon>
        <taxon>Hexapoda</taxon>
        <taxon>Insecta</taxon>
        <taxon>Pterygota</taxon>
        <taxon>Neoptera</taxon>
        <taxon>Paraneoptera</taxon>
        <taxon>Hemiptera</taxon>
        <taxon>Heteroptera</taxon>
        <taxon>Panheteroptera</taxon>
        <taxon>Pentatomomorpha</taxon>
        <taxon>Pentatomoidea</taxon>
        <taxon>Pentatomidae</taxon>
        <taxon>Pentatominae</taxon>
        <taxon>Nezara</taxon>
    </lineage>
</organism>
<evidence type="ECO:0000259" key="8">
    <source>
        <dbReference type="Pfam" id="PF02229"/>
    </source>
</evidence>
<dbReference type="InterPro" id="IPR045125">
    <property type="entry name" value="Sub1/Tcp4-like"/>
</dbReference>
<evidence type="ECO:0000256" key="6">
    <source>
        <dbReference type="ARBA" id="ARBA00023242"/>
    </source>
</evidence>
<evidence type="ECO:0000313" key="9">
    <source>
        <dbReference type="EMBL" id="CAH1393254.1"/>
    </source>
</evidence>
<dbReference type="InterPro" id="IPR003173">
    <property type="entry name" value="PC4_C"/>
</dbReference>
<keyword evidence="10" id="KW-1185">Reference proteome</keyword>
<dbReference type="OrthoDB" id="2505440at2759"/>
<dbReference type="AlphaFoldDB" id="A0A9P0GZB0"/>
<feature type="compositionally biased region" description="Basic and acidic residues" evidence="7">
    <location>
        <begin position="33"/>
        <end position="43"/>
    </location>
</feature>
<dbReference type="GO" id="GO:0003677">
    <property type="term" value="F:DNA binding"/>
    <property type="evidence" value="ECO:0007669"/>
    <property type="project" value="UniProtKB-KW"/>
</dbReference>
<comment type="subcellular location">
    <subcellularLocation>
        <location evidence="1">Nucleus</location>
    </subcellularLocation>
</comment>
<evidence type="ECO:0000256" key="4">
    <source>
        <dbReference type="ARBA" id="ARBA00023125"/>
    </source>
</evidence>
<name>A0A9P0GZB0_NEZVI</name>
<evidence type="ECO:0000313" key="10">
    <source>
        <dbReference type="Proteomes" id="UP001152798"/>
    </source>
</evidence>
<evidence type="ECO:0000256" key="7">
    <source>
        <dbReference type="SAM" id="MobiDB-lite"/>
    </source>
</evidence>
<evidence type="ECO:0000256" key="3">
    <source>
        <dbReference type="ARBA" id="ARBA00023015"/>
    </source>
</evidence>
<feature type="domain" description="Transcriptional coactivator p15 (PC4) C-terminal" evidence="8">
    <location>
        <begin position="42"/>
        <end position="93"/>
    </location>
</feature>
<dbReference type="InterPro" id="IPR009044">
    <property type="entry name" value="ssDNA-bd_transcriptional_reg"/>
</dbReference>
<comment type="similarity">
    <text evidence="2">Belongs to the transcriptional coactivator PC4 family.</text>
</comment>
<keyword evidence="4" id="KW-0238">DNA-binding</keyword>
<dbReference type="Pfam" id="PF02229">
    <property type="entry name" value="PC4"/>
    <property type="match status" value="1"/>
</dbReference>
<proteinExistence type="inferred from homology"/>
<evidence type="ECO:0000256" key="1">
    <source>
        <dbReference type="ARBA" id="ARBA00004123"/>
    </source>
</evidence>